<accession>T0QQB3</accession>
<dbReference type="OrthoDB" id="79026at2759"/>
<reference evidence="2 3" key="1">
    <citation type="submission" date="2012-04" db="EMBL/GenBank/DDBJ databases">
        <title>The Genome Sequence of Saprolegnia declina VS20.</title>
        <authorList>
            <consortium name="The Broad Institute Genome Sequencing Platform"/>
            <person name="Russ C."/>
            <person name="Nusbaum C."/>
            <person name="Tyler B."/>
            <person name="van West P."/>
            <person name="Dieguez-Uribeondo J."/>
            <person name="de Bruijn I."/>
            <person name="Tripathy S."/>
            <person name="Jiang R."/>
            <person name="Young S.K."/>
            <person name="Zeng Q."/>
            <person name="Gargeya S."/>
            <person name="Fitzgerald M."/>
            <person name="Haas B."/>
            <person name="Abouelleil A."/>
            <person name="Alvarado L."/>
            <person name="Arachchi H.M."/>
            <person name="Berlin A."/>
            <person name="Chapman S.B."/>
            <person name="Goldberg J."/>
            <person name="Griggs A."/>
            <person name="Gujja S."/>
            <person name="Hansen M."/>
            <person name="Howarth C."/>
            <person name="Imamovic A."/>
            <person name="Larimer J."/>
            <person name="McCowen C."/>
            <person name="Montmayeur A."/>
            <person name="Murphy C."/>
            <person name="Neiman D."/>
            <person name="Pearson M."/>
            <person name="Priest M."/>
            <person name="Roberts A."/>
            <person name="Saif S."/>
            <person name="Shea T."/>
            <person name="Sisk P."/>
            <person name="Sykes S."/>
            <person name="Wortman J."/>
            <person name="Nusbaum C."/>
            <person name="Birren B."/>
        </authorList>
    </citation>
    <scope>NUCLEOTIDE SEQUENCE [LARGE SCALE GENOMIC DNA]</scope>
    <source>
        <strain evidence="2 3">VS20</strain>
    </source>
</reference>
<dbReference type="OMA" id="SIVQGHA"/>
<feature type="region of interest" description="Disordered" evidence="1">
    <location>
        <begin position="318"/>
        <end position="360"/>
    </location>
</feature>
<dbReference type="GeneID" id="19946484"/>
<dbReference type="EMBL" id="JH767146">
    <property type="protein sequence ID" value="EQC36931.1"/>
    <property type="molecule type" value="Genomic_DNA"/>
</dbReference>
<sequence>MQSPGSDRSEVSVEGLIDRFRHGLPLHARSPRRTPTRRPTLDGIIAQDIHELDAIIEHGRTKEPMRRPIMASPASHVPMLHRTVSVEDDIAAMLLHQQQQQQSTQRHEPVRPATADVHVSASTADVIRNTGIAIDRDMAQALASFQQWEASRTEIAPSPEAQAVATLPLSALTIATELDAAFELLNKKAKEYPKPDAAPVTKAPSAEAAQAKSIVQGHAVASARELHATLERLEQAAETAAATSPQLDHIVRSQAMTDDHDLRAILARINMVAPIAPTLLFPPAFSPSLEGPHDPEASLIDELQRLKAMAAAKTHAIEEAYAPLSPPPRRRCEPDSPRSSDQGCSSSIDRDSNNDDDEAHAYDDDEAHAYDDDGCNLASLALHSRAIVEDLSVAMYTLRHRLDCDAKEQRDRDENELREKDARAKAKTMADAAKAKAKSEANDLIAAKERVMGMTSCQLAANDDSDDVFVPAVNVDPRRDANLPPAPRPWDDAVDVLQRFDALLPPMHNSNQDDDRYVRRQPFSFDPDAHETTYNGHRRRDAPRSFELDGRHAWRDDEPAIYKEARHRDYSGLSIDELKEARERKLRWLFPSSSRFY</sequence>
<dbReference type="VEuPathDB" id="FungiDB:SDRG_05757"/>
<feature type="compositionally biased region" description="Basic and acidic residues" evidence="1">
    <location>
        <begin position="348"/>
        <end position="360"/>
    </location>
</feature>
<name>T0QQB3_SAPDV</name>
<organism evidence="2 3">
    <name type="scientific">Saprolegnia diclina (strain VS20)</name>
    <dbReference type="NCBI Taxonomy" id="1156394"/>
    <lineage>
        <taxon>Eukaryota</taxon>
        <taxon>Sar</taxon>
        <taxon>Stramenopiles</taxon>
        <taxon>Oomycota</taxon>
        <taxon>Saprolegniomycetes</taxon>
        <taxon>Saprolegniales</taxon>
        <taxon>Saprolegniaceae</taxon>
        <taxon>Saprolegnia</taxon>
    </lineage>
</organism>
<dbReference type="Proteomes" id="UP000030762">
    <property type="component" value="Unassembled WGS sequence"/>
</dbReference>
<evidence type="ECO:0000313" key="3">
    <source>
        <dbReference type="Proteomes" id="UP000030762"/>
    </source>
</evidence>
<protein>
    <submittedName>
        <fullName evidence="2">Uncharacterized protein</fullName>
    </submittedName>
</protein>
<dbReference type="InParanoid" id="T0QQB3"/>
<keyword evidence="3" id="KW-1185">Reference proteome</keyword>
<evidence type="ECO:0000256" key="1">
    <source>
        <dbReference type="SAM" id="MobiDB-lite"/>
    </source>
</evidence>
<evidence type="ECO:0000313" key="2">
    <source>
        <dbReference type="EMBL" id="EQC36931.1"/>
    </source>
</evidence>
<gene>
    <name evidence="2" type="ORF">SDRG_05757</name>
</gene>
<proteinExistence type="predicted"/>
<dbReference type="AlphaFoldDB" id="T0QQB3"/>
<dbReference type="RefSeq" id="XP_008609712.1">
    <property type="nucleotide sequence ID" value="XM_008611490.1"/>
</dbReference>